<evidence type="ECO:0000313" key="5">
    <source>
        <dbReference type="Proteomes" id="UP001209878"/>
    </source>
</evidence>
<dbReference type="FunFam" id="3.40.50.300:FF:000320">
    <property type="entry name" value="Dynein, axonemal, heavy chain 5"/>
    <property type="match status" value="1"/>
</dbReference>
<dbReference type="InterPro" id="IPR027417">
    <property type="entry name" value="P-loop_NTPase"/>
</dbReference>
<sequence length="593" mass="69057">MKETWMESEPRTPLICFLSMGSDPTNQIEDLAKKMQIDCRAVSMGQGQGVHARKLMSVFMAEGGWALLQNCHLGLDFLDELLETVTETEFVHDQFRIWITTEVHPHFPIGLLQASIKFTNEPPQGVKAGLKRTFIEIPQDFLDISNLPQWKPMLYAVSFLHTIVQERRKFGPLGWNIPYEFNSSDWYASVQFVQNHLDDMDVKKGVSWNTVRYMIGEVQYGGRVTDDYDKRLLNTYCRVWFSEGMFPETFHFYMGYKIPRCKKTTEFMDFIEDLPAVDSPEVFGLHPNADITYQTNMAKEVLDTILSIQPKDTAGTDGETRESVVYRHAEEMLEKLPPSYPPYEVRDRLKKMGHLQPINIFLRQEIDRMERVIVAVRTALIDLKLAIDGTIVMNENLRDALDNIYDAKVPALWRRVSWESSTLGFWFTEFLERNEQFSKWIFDMRPHCFWMTGFFNPQGFLTAMRQEITRAHRGWSLDSVILHNDMTRWMKEDIISSPPEGVYVHGLYIEGASWDRRNVRLAEPQSKVLSMLLPVLYMYAIQTQPKDVRLYSCPVYKKPERTDLTYITTIQLKTTVNSDHWILRGVAALCDIK</sequence>
<name>A0AAD9P4Y8_RIDPI</name>
<dbReference type="Pfam" id="PF18198">
    <property type="entry name" value="AAA_lid_11"/>
    <property type="match status" value="1"/>
</dbReference>
<dbReference type="Pfam" id="PF18199">
    <property type="entry name" value="Dynein_C"/>
    <property type="match status" value="1"/>
</dbReference>
<dbReference type="InterPro" id="IPR026983">
    <property type="entry name" value="DHC"/>
</dbReference>
<dbReference type="Gene3D" id="1.20.1270.280">
    <property type="match status" value="1"/>
</dbReference>
<reference evidence="4" key="1">
    <citation type="journal article" date="2023" name="Mol. Biol. Evol.">
        <title>Third-Generation Sequencing Reveals the Adaptive Role of the Epigenome in Three Deep-Sea Polychaetes.</title>
        <authorList>
            <person name="Perez M."/>
            <person name="Aroh O."/>
            <person name="Sun Y."/>
            <person name="Lan Y."/>
            <person name="Juniper S.K."/>
            <person name="Young C.R."/>
            <person name="Angers B."/>
            <person name="Qian P.Y."/>
        </authorList>
    </citation>
    <scope>NUCLEOTIDE SEQUENCE</scope>
    <source>
        <strain evidence="4">R07B-5</strain>
    </source>
</reference>
<dbReference type="GO" id="GO:0007018">
    <property type="term" value="P:microtubule-based movement"/>
    <property type="evidence" value="ECO:0007669"/>
    <property type="project" value="InterPro"/>
</dbReference>
<dbReference type="FunFam" id="3.10.490.20:FF:000003">
    <property type="entry name" value="Dynein heavy chain 5, axonemal"/>
    <property type="match status" value="1"/>
</dbReference>
<dbReference type="EMBL" id="JAODUO010000146">
    <property type="protein sequence ID" value="KAK2188055.1"/>
    <property type="molecule type" value="Genomic_DNA"/>
</dbReference>
<dbReference type="PANTHER" id="PTHR46961:SF19">
    <property type="entry name" value="DYNEIN HEAVY CHAIN 5, AXONEMAL"/>
    <property type="match status" value="1"/>
</dbReference>
<proteinExistence type="predicted"/>
<dbReference type="PANTHER" id="PTHR46961">
    <property type="entry name" value="DYNEIN HEAVY CHAIN 1, AXONEMAL-LIKE PROTEIN"/>
    <property type="match status" value="1"/>
</dbReference>
<feature type="domain" description="Dynein heavy chain AAA lid" evidence="2">
    <location>
        <begin position="150"/>
        <end position="289"/>
    </location>
</feature>
<dbReference type="Gene3D" id="3.10.490.20">
    <property type="match status" value="1"/>
</dbReference>
<evidence type="ECO:0000259" key="3">
    <source>
        <dbReference type="Pfam" id="PF18199"/>
    </source>
</evidence>
<feature type="domain" description="Dynein heavy chain region D6 P-loop" evidence="1">
    <location>
        <begin position="10"/>
        <end position="119"/>
    </location>
</feature>
<dbReference type="Gene3D" id="1.10.8.720">
    <property type="entry name" value="Region D6 of dynein motor"/>
    <property type="match status" value="1"/>
</dbReference>
<dbReference type="InterPro" id="IPR041228">
    <property type="entry name" value="Dynein_C"/>
</dbReference>
<dbReference type="GO" id="GO:0051959">
    <property type="term" value="F:dynein light intermediate chain binding"/>
    <property type="evidence" value="ECO:0007669"/>
    <property type="project" value="InterPro"/>
</dbReference>
<dbReference type="AlphaFoldDB" id="A0AAD9P4Y8"/>
<dbReference type="InterPro" id="IPR004273">
    <property type="entry name" value="Dynein_heavy_D6_P-loop"/>
</dbReference>
<gene>
    <name evidence="4" type="ORF">NP493_146g05022</name>
</gene>
<dbReference type="FunFam" id="1.10.8.720:FF:000004">
    <property type="entry name" value="Dynein heavy chain 5, axonemal"/>
    <property type="match status" value="1"/>
</dbReference>
<dbReference type="InterPro" id="IPR043160">
    <property type="entry name" value="Dynein_C_barrel"/>
</dbReference>
<dbReference type="GO" id="GO:0045505">
    <property type="term" value="F:dynein intermediate chain binding"/>
    <property type="evidence" value="ECO:0007669"/>
    <property type="project" value="InterPro"/>
</dbReference>
<dbReference type="GO" id="GO:0008569">
    <property type="term" value="F:minus-end-directed microtubule motor activity"/>
    <property type="evidence" value="ECO:0007669"/>
    <property type="project" value="InterPro"/>
</dbReference>
<accession>A0AAD9P4Y8</accession>
<keyword evidence="5" id="KW-1185">Reference proteome</keyword>
<dbReference type="Pfam" id="PF03028">
    <property type="entry name" value="Dynein_heavy"/>
    <property type="match status" value="1"/>
</dbReference>
<dbReference type="GO" id="GO:0030286">
    <property type="term" value="C:dynein complex"/>
    <property type="evidence" value="ECO:0007669"/>
    <property type="project" value="InterPro"/>
</dbReference>
<organism evidence="4 5">
    <name type="scientific">Ridgeia piscesae</name>
    <name type="common">Tubeworm</name>
    <dbReference type="NCBI Taxonomy" id="27915"/>
    <lineage>
        <taxon>Eukaryota</taxon>
        <taxon>Metazoa</taxon>
        <taxon>Spiralia</taxon>
        <taxon>Lophotrochozoa</taxon>
        <taxon>Annelida</taxon>
        <taxon>Polychaeta</taxon>
        <taxon>Sedentaria</taxon>
        <taxon>Canalipalpata</taxon>
        <taxon>Sabellida</taxon>
        <taxon>Siboglinidae</taxon>
        <taxon>Ridgeia</taxon>
    </lineage>
</organism>
<dbReference type="InterPro" id="IPR042219">
    <property type="entry name" value="AAA_lid_11_sf"/>
</dbReference>
<comment type="caution">
    <text evidence="4">The sequence shown here is derived from an EMBL/GenBank/DDBJ whole genome shotgun (WGS) entry which is preliminary data.</text>
</comment>
<evidence type="ECO:0000259" key="2">
    <source>
        <dbReference type="Pfam" id="PF18198"/>
    </source>
</evidence>
<dbReference type="FunFam" id="1.20.1270.280:FF:000002">
    <property type="entry name" value="Dynein heavy chain 5, axonemal"/>
    <property type="match status" value="1"/>
</dbReference>
<evidence type="ECO:0000313" key="4">
    <source>
        <dbReference type="EMBL" id="KAK2188055.1"/>
    </source>
</evidence>
<dbReference type="Gene3D" id="3.40.50.300">
    <property type="entry name" value="P-loop containing nucleotide triphosphate hydrolases"/>
    <property type="match status" value="1"/>
</dbReference>
<evidence type="ECO:0000259" key="1">
    <source>
        <dbReference type="Pfam" id="PF03028"/>
    </source>
</evidence>
<dbReference type="Proteomes" id="UP001209878">
    <property type="component" value="Unassembled WGS sequence"/>
</dbReference>
<protein>
    <recommendedName>
        <fullName evidence="6">Dynein heavy chain</fullName>
    </recommendedName>
</protein>
<feature type="domain" description="Dynein heavy chain C-terminal" evidence="3">
    <location>
        <begin position="295"/>
        <end position="590"/>
    </location>
</feature>
<evidence type="ECO:0008006" key="6">
    <source>
        <dbReference type="Google" id="ProtNLM"/>
    </source>
</evidence>
<dbReference type="InterPro" id="IPR041658">
    <property type="entry name" value="AAA_lid_11"/>
</dbReference>